<dbReference type="KEGG" id="vg:23679344"/>
<dbReference type="EMBL" id="LN610573">
    <property type="protein sequence ID" value="CEF89138.1"/>
    <property type="molecule type" value="Genomic_DNA"/>
</dbReference>
<dbReference type="OrthoDB" id="27547at10239"/>
<name>A0A0A1IU63_9CAUD</name>
<dbReference type="GeneID" id="23679344"/>
<evidence type="ECO:0000313" key="1">
    <source>
        <dbReference type="EMBL" id="CEF89138.1"/>
    </source>
</evidence>
<proteinExistence type="predicted"/>
<dbReference type="Proteomes" id="UP000030230">
    <property type="component" value="Segment"/>
</dbReference>
<dbReference type="RefSeq" id="YP_009124429.1">
    <property type="nucleotide sequence ID" value="NC_026587.1"/>
</dbReference>
<gene>
    <name evidence="1" type="primary">ORF33</name>
</gene>
<reference evidence="2" key="1">
    <citation type="journal article" date="2015" name="PLoS ONE">
        <title>Investigation of a Large Collection of Pseudomonas aeruginosa Bacteriophages Collected from a Single Environmental Source in Abidjan, Cote d'Ivoire.</title>
        <authorList>
            <person name="Essoh C."/>
            <person name="Latino L."/>
            <person name="Midoux C."/>
            <person name="Blouin Y."/>
            <person name="Loukou G."/>
            <person name="Nguetta S.P."/>
            <person name="Lathro S."/>
            <person name="Cablanmian A."/>
            <person name="Kouassi A.K."/>
            <person name="Vergnaud G."/>
            <person name="Pourcel C."/>
        </authorList>
    </citation>
    <scope>NUCLEOTIDE SEQUENCE [LARGE SCALE GENOMIC DNA]</scope>
</reference>
<organism evidence="1 2">
    <name type="scientific">Pseudomonas phage vB_PaeM_PAO1_Ab03</name>
    <dbReference type="NCBI Taxonomy" id="1548901"/>
    <lineage>
        <taxon>Viruses</taxon>
        <taxon>Duplodnaviria</taxon>
        <taxon>Heunggongvirae</taxon>
        <taxon>Uroviricota</taxon>
        <taxon>Caudoviricetes</taxon>
        <taxon>Vandenendeviridae</taxon>
        <taxon>Nankokuvirus</taxon>
        <taxon>Nankokuvirus Ab03</taxon>
    </lineage>
</organism>
<accession>A0A0A1IU63</accession>
<keyword evidence="2" id="KW-1185">Reference proteome</keyword>
<protein>
    <submittedName>
        <fullName evidence="1">Uncharacterized protein</fullName>
    </submittedName>
</protein>
<sequence length="78" mass="8991">MKNQTITVNLKNYADNENEGYDVICRREFTGDKEYIEECLFSFLKEHSGQYDDWSLQGAPSTIHIRTELVLAMADKGV</sequence>
<evidence type="ECO:0000313" key="2">
    <source>
        <dbReference type="Proteomes" id="UP000030230"/>
    </source>
</evidence>